<dbReference type="UniPathway" id="UPA00047">
    <property type="reaction ID" value="UER00055"/>
</dbReference>
<feature type="domain" description="Thiamine pyrophosphate enzyme TPP-binding" evidence="14">
    <location>
        <begin position="392"/>
        <end position="540"/>
    </location>
</feature>
<dbReference type="InterPro" id="IPR029035">
    <property type="entry name" value="DHS-like_NAD/FAD-binding_dom"/>
</dbReference>
<comment type="cofactor">
    <cofactor evidence="12">
        <name>thiamine diphosphate</name>
        <dbReference type="ChEBI" id="CHEBI:58937"/>
    </cofactor>
    <text evidence="12">Binds 1 thiamine pyrophosphate per subunit.</text>
</comment>
<evidence type="ECO:0000259" key="13">
    <source>
        <dbReference type="Pfam" id="PF00205"/>
    </source>
</evidence>
<dbReference type="InterPro" id="IPR012846">
    <property type="entry name" value="Acetolactate_synth_lsu"/>
</dbReference>
<protein>
    <recommendedName>
        <fullName evidence="4 12">Acetolactate synthase</fullName>
        <ecNumber evidence="4 12">2.2.1.6</ecNumber>
    </recommendedName>
</protein>
<dbReference type="GO" id="GO:0050660">
    <property type="term" value="F:flavin adenine dinucleotide binding"/>
    <property type="evidence" value="ECO:0007669"/>
    <property type="project" value="InterPro"/>
</dbReference>
<dbReference type="InterPro" id="IPR045229">
    <property type="entry name" value="TPP_enz"/>
</dbReference>
<organism evidence="16 17">
    <name type="scientific">Floricoccus tropicus</name>
    <dbReference type="NCBI Taxonomy" id="1859473"/>
    <lineage>
        <taxon>Bacteria</taxon>
        <taxon>Bacillati</taxon>
        <taxon>Bacillota</taxon>
        <taxon>Bacilli</taxon>
        <taxon>Lactobacillales</taxon>
        <taxon>Streptococcaceae</taxon>
        <taxon>Floricoccus</taxon>
    </lineage>
</organism>
<evidence type="ECO:0000256" key="1">
    <source>
        <dbReference type="ARBA" id="ARBA00004974"/>
    </source>
</evidence>
<dbReference type="InterPro" id="IPR039368">
    <property type="entry name" value="AHAS_TPP"/>
</dbReference>
<reference evidence="17" key="1">
    <citation type="submission" date="2016-09" db="EMBL/GenBank/DDBJ databases">
        <title>Draft genome sequence of a novel species of the family Streptococcaceae isolated from flowers.</title>
        <authorList>
            <person name="Chuah L.-O."/>
            <person name="Yap K.-P."/>
            <person name="Thong K.L."/>
            <person name="Liong M.T."/>
            <person name="Ahmad R."/>
            <person name="Rusul G."/>
        </authorList>
    </citation>
    <scope>NUCLEOTIDE SEQUENCE [LARGE SCALE GENOMIC DNA]</scope>
    <source>
        <strain evidence="17">DF1</strain>
    </source>
</reference>
<dbReference type="FunFam" id="3.40.50.970:FF:000007">
    <property type="entry name" value="Acetolactate synthase"/>
    <property type="match status" value="1"/>
</dbReference>
<accession>A0A1E8GPH5</accession>
<evidence type="ECO:0000256" key="8">
    <source>
        <dbReference type="ARBA" id="ARBA00022842"/>
    </source>
</evidence>
<dbReference type="EMBL" id="MKIR01000003">
    <property type="protein sequence ID" value="OFI50154.1"/>
    <property type="molecule type" value="Genomic_DNA"/>
</dbReference>
<evidence type="ECO:0000256" key="11">
    <source>
        <dbReference type="ARBA" id="ARBA00048670"/>
    </source>
</evidence>
<name>A0A1E8GPH5_9LACT</name>
<keyword evidence="9 12" id="KW-0786">Thiamine pyrophosphate</keyword>
<dbReference type="OrthoDB" id="4494979at2"/>
<comment type="pathway">
    <text evidence="2 12">Amino-acid biosynthesis; L-valine biosynthesis; L-valine from pyruvate: step 1/4.</text>
</comment>
<dbReference type="SUPFAM" id="SSF52467">
    <property type="entry name" value="DHS-like NAD/FAD-binding domain"/>
    <property type="match status" value="1"/>
</dbReference>
<feature type="domain" description="Thiamine pyrophosphate enzyme central" evidence="13">
    <location>
        <begin position="203"/>
        <end position="335"/>
    </location>
</feature>
<dbReference type="GO" id="GO:0009099">
    <property type="term" value="P:L-valine biosynthetic process"/>
    <property type="evidence" value="ECO:0007669"/>
    <property type="project" value="UniProtKB-UniPathway"/>
</dbReference>
<dbReference type="Gene3D" id="3.40.50.1220">
    <property type="entry name" value="TPP-binding domain"/>
    <property type="match status" value="1"/>
</dbReference>
<evidence type="ECO:0000259" key="14">
    <source>
        <dbReference type="Pfam" id="PF02775"/>
    </source>
</evidence>
<evidence type="ECO:0000256" key="5">
    <source>
        <dbReference type="ARBA" id="ARBA00022605"/>
    </source>
</evidence>
<keyword evidence="6 12" id="KW-0808">Transferase</keyword>
<dbReference type="Proteomes" id="UP000178622">
    <property type="component" value="Unassembled WGS sequence"/>
</dbReference>
<dbReference type="InterPro" id="IPR012000">
    <property type="entry name" value="Thiamin_PyroP_enz_cen_dom"/>
</dbReference>
<dbReference type="Pfam" id="PF02775">
    <property type="entry name" value="TPP_enzyme_C"/>
    <property type="match status" value="1"/>
</dbReference>
<keyword evidence="10 12" id="KW-0100">Branched-chain amino acid biosynthesis</keyword>
<dbReference type="InterPro" id="IPR012001">
    <property type="entry name" value="Thiamin_PyroP_enz_TPP-bd_dom"/>
</dbReference>
<keyword evidence="17" id="KW-1185">Reference proteome</keyword>
<dbReference type="GO" id="GO:0003984">
    <property type="term" value="F:acetolactate synthase activity"/>
    <property type="evidence" value="ECO:0007669"/>
    <property type="project" value="UniProtKB-EC"/>
</dbReference>
<dbReference type="CDD" id="cd07035">
    <property type="entry name" value="TPP_PYR_POX_like"/>
    <property type="match status" value="1"/>
</dbReference>
<evidence type="ECO:0000259" key="15">
    <source>
        <dbReference type="Pfam" id="PF02776"/>
    </source>
</evidence>
<gene>
    <name evidence="16" type="ORF">BG261_09300</name>
</gene>
<dbReference type="EC" id="2.2.1.6" evidence="4 12"/>
<evidence type="ECO:0000256" key="2">
    <source>
        <dbReference type="ARBA" id="ARBA00005025"/>
    </source>
</evidence>
<evidence type="ECO:0000256" key="12">
    <source>
        <dbReference type="RuleBase" id="RU003591"/>
    </source>
</evidence>
<dbReference type="Gene3D" id="3.40.50.970">
    <property type="match status" value="2"/>
</dbReference>
<keyword evidence="5 12" id="KW-0028">Amino-acid biosynthesis</keyword>
<evidence type="ECO:0000313" key="16">
    <source>
        <dbReference type="EMBL" id="OFI50154.1"/>
    </source>
</evidence>
<dbReference type="PROSITE" id="PS00187">
    <property type="entry name" value="TPP_ENZYMES"/>
    <property type="match status" value="1"/>
</dbReference>
<evidence type="ECO:0000256" key="6">
    <source>
        <dbReference type="ARBA" id="ARBA00022679"/>
    </source>
</evidence>
<dbReference type="NCBIfam" id="TIGR00118">
    <property type="entry name" value="acolac_lg"/>
    <property type="match status" value="1"/>
</dbReference>
<dbReference type="PANTHER" id="PTHR18968:SF13">
    <property type="entry name" value="ACETOLACTATE SYNTHASE CATALYTIC SUBUNIT, MITOCHONDRIAL"/>
    <property type="match status" value="1"/>
</dbReference>
<dbReference type="InterPro" id="IPR000399">
    <property type="entry name" value="TPP-bd_CS"/>
</dbReference>
<dbReference type="CDD" id="cd02015">
    <property type="entry name" value="TPP_AHAS"/>
    <property type="match status" value="1"/>
</dbReference>
<comment type="similarity">
    <text evidence="3 12">Belongs to the TPP enzyme family.</text>
</comment>
<evidence type="ECO:0000313" key="17">
    <source>
        <dbReference type="Proteomes" id="UP000178622"/>
    </source>
</evidence>
<dbReference type="GO" id="GO:0030976">
    <property type="term" value="F:thiamine pyrophosphate binding"/>
    <property type="evidence" value="ECO:0007669"/>
    <property type="project" value="UniProtKB-UniRule"/>
</dbReference>
<keyword evidence="8 12" id="KW-0460">Magnesium</keyword>
<sequence>MNKIKLEQPKSGSRLVLDTLKDLGVDTIFGYPGGAVLPFYDALYSFDGLRHILARHEQGAVHEAEGYAKSTGRPGVVVVTSGPGATNVVTGIADAYMDSVPLIILSGQVAVPGIGRDAFQEVDFLDITLPITKYNYQVRDASDIPRILTEAYYLANTGRKGPVVVDFPKNISSDIVEEINNPLLNLPNYEYTKYPNADKLIEIFQGLKNAKKPLILVGGGVQYANAQEEFLKFVEANKIPVTATLLGQGIMNVAHPLYLGMAGMHGTYAANQALMETDFLLNIGSRFDDRVVSNTKSFAPNATIAHIDIDEVEINKIVNTDIGLVSDAKRALDALDELGEIGGSYDEWIEKVQSDKKRAPYYYKKHKNYISPQEVVELIGEYTNGDAIVVTDVGQHQMWAAQYYPFKNSKQLITSGGLGTMGFGIPAAIGAKIANPEKEVVLFVGDGGFQMTNQELALLNLHYIPVKIVLINNGSLGMVRQWQTSFHDENLSHSVLGNNDPNFQKLAEAYGIKHYKLTDPSTLSEDLLAIKENVPMLIEVIVSPTEKVLPMIPPGQANDKMIGVKFNDD</sequence>
<dbReference type="SUPFAM" id="SSF52518">
    <property type="entry name" value="Thiamin diphosphate-binding fold (THDP-binding)"/>
    <property type="match status" value="2"/>
</dbReference>
<dbReference type="RefSeq" id="WP_070791524.1">
    <property type="nucleotide sequence ID" value="NZ_MKIR01000003.1"/>
</dbReference>
<dbReference type="InterPro" id="IPR029061">
    <property type="entry name" value="THDP-binding"/>
</dbReference>
<dbReference type="GO" id="GO:0009097">
    <property type="term" value="P:isoleucine biosynthetic process"/>
    <property type="evidence" value="ECO:0007669"/>
    <property type="project" value="UniProtKB-UniPathway"/>
</dbReference>
<dbReference type="AlphaFoldDB" id="A0A1E8GPH5"/>
<dbReference type="FunFam" id="3.40.50.1220:FF:000008">
    <property type="entry name" value="Acetolactate synthase"/>
    <property type="match status" value="1"/>
</dbReference>
<evidence type="ECO:0000256" key="3">
    <source>
        <dbReference type="ARBA" id="ARBA00007812"/>
    </source>
</evidence>
<feature type="domain" description="Thiamine pyrophosphate enzyme N-terminal TPP-binding" evidence="15">
    <location>
        <begin position="12"/>
        <end position="126"/>
    </location>
</feature>
<dbReference type="STRING" id="1859473.BG261_09300"/>
<comment type="cofactor">
    <cofactor evidence="12">
        <name>Mg(2+)</name>
        <dbReference type="ChEBI" id="CHEBI:18420"/>
    </cofactor>
    <text evidence="12">Binds 1 Mg(2+) ion per subunit.</text>
</comment>
<dbReference type="GO" id="GO:0005948">
    <property type="term" value="C:acetolactate synthase complex"/>
    <property type="evidence" value="ECO:0007669"/>
    <property type="project" value="TreeGrafter"/>
</dbReference>
<dbReference type="UniPathway" id="UPA00049">
    <property type="reaction ID" value="UER00059"/>
</dbReference>
<dbReference type="GO" id="GO:0000287">
    <property type="term" value="F:magnesium ion binding"/>
    <property type="evidence" value="ECO:0007669"/>
    <property type="project" value="UniProtKB-UniRule"/>
</dbReference>
<dbReference type="Pfam" id="PF02776">
    <property type="entry name" value="TPP_enzyme_N"/>
    <property type="match status" value="1"/>
</dbReference>
<comment type="caution">
    <text evidence="16">The sequence shown here is derived from an EMBL/GenBank/DDBJ whole genome shotgun (WGS) entry which is preliminary data.</text>
</comment>
<evidence type="ECO:0000256" key="4">
    <source>
        <dbReference type="ARBA" id="ARBA00013145"/>
    </source>
</evidence>
<evidence type="ECO:0000256" key="10">
    <source>
        <dbReference type="ARBA" id="ARBA00023304"/>
    </source>
</evidence>
<comment type="catalytic activity">
    <reaction evidence="11 12">
        <text>2 pyruvate + H(+) = (2S)-2-acetolactate + CO2</text>
        <dbReference type="Rhea" id="RHEA:25249"/>
        <dbReference type="ChEBI" id="CHEBI:15361"/>
        <dbReference type="ChEBI" id="CHEBI:15378"/>
        <dbReference type="ChEBI" id="CHEBI:16526"/>
        <dbReference type="ChEBI" id="CHEBI:58476"/>
        <dbReference type="EC" id="2.2.1.6"/>
    </reaction>
</comment>
<evidence type="ECO:0000256" key="7">
    <source>
        <dbReference type="ARBA" id="ARBA00022723"/>
    </source>
</evidence>
<dbReference type="PANTHER" id="PTHR18968">
    <property type="entry name" value="THIAMINE PYROPHOSPHATE ENZYMES"/>
    <property type="match status" value="1"/>
</dbReference>
<proteinExistence type="inferred from homology"/>
<comment type="pathway">
    <text evidence="1 12">Amino-acid biosynthesis; L-isoleucine biosynthesis; L-isoleucine from 2-oxobutanoate: step 1/4.</text>
</comment>
<keyword evidence="7 12" id="KW-0479">Metal-binding</keyword>
<dbReference type="Pfam" id="PF00205">
    <property type="entry name" value="TPP_enzyme_M"/>
    <property type="match status" value="1"/>
</dbReference>
<dbReference type="InterPro" id="IPR011766">
    <property type="entry name" value="TPP_enzyme_TPP-bd"/>
</dbReference>
<evidence type="ECO:0000256" key="9">
    <source>
        <dbReference type="ARBA" id="ARBA00023052"/>
    </source>
</evidence>